<proteinExistence type="predicted"/>
<sequence length="286" mass="30873">MTDSEIPPQPSHESLRSETSDDATTANTAIPNSRMAPSRQSLAKTHSRDQIRERLDQGHRIDYLPDFIYGAIDGTVTTFAVVSGVAGADLSSGIVIVLGLANLVGDGFSMAASNYSGTRVEQQLRQRMRSREAYEIETYPEGEREEVRQIFAGKGFQGEELETVVRVITSDKERWIDTMMTEEMGIGHSQRSPIKAAIATLAAFVVVGFIPLISFVWQAISANGLGDAYLSSVILTAIAFFCVGAVKSRFVDQHWFVSGIETLALGGSAASLAYLVGWSLSGLTAG</sequence>
<keyword evidence="3 6" id="KW-1133">Transmembrane helix</keyword>
<evidence type="ECO:0000256" key="1">
    <source>
        <dbReference type="ARBA" id="ARBA00004127"/>
    </source>
</evidence>
<gene>
    <name evidence="7" type="ORF">Pla100_01700</name>
</gene>
<dbReference type="GO" id="GO:0005384">
    <property type="term" value="F:manganese ion transmembrane transporter activity"/>
    <property type="evidence" value="ECO:0007669"/>
    <property type="project" value="InterPro"/>
</dbReference>
<keyword evidence="2 6" id="KW-0812">Transmembrane</keyword>
<feature type="compositionally biased region" description="Polar residues" evidence="5">
    <location>
        <begin position="22"/>
        <end position="31"/>
    </location>
</feature>
<feature type="transmembrane region" description="Helical" evidence="6">
    <location>
        <begin position="196"/>
        <end position="217"/>
    </location>
</feature>
<dbReference type="Pfam" id="PF01988">
    <property type="entry name" value="VIT1"/>
    <property type="match status" value="1"/>
</dbReference>
<reference evidence="7 8" key="1">
    <citation type="submission" date="2019-02" db="EMBL/GenBank/DDBJ databases">
        <title>Deep-cultivation of Planctomycetes and their phenomic and genomic characterization uncovers novel biology.</title>
        <authorList>
            <person name="Wiegand S."/>
            <person name="Jogler M."/>
            <person name="Boedeker C."/>
            <person name="Pinto D."/>
            <person name="Vollmers J."/>
            <person name="Rivas-Marin E."/>
            <person name="Kohn T."/>
            <person name="Peeters S.H."/>
            <person name="Heuer A."/>
            <person name="Rast P."/>
            <person name="Oberbeckmann S."/>
            <person name="Bunk B."/>
            <person name="Jeske O."/>
            <person name="Meyerdierks A."/>
            <person name="Storesund J.E."/>
            <person name="Kallscheuer N."/>
            <person name="Luecker S."/>
            <person name="Lage O.M."/>
            <person name="Pohl T."/>
            <person name="Merkel B.J."/>
            <person name="Hornburger P."/>
            <person name="Mueller R.-W."/>
            <person name="Bruemmer F."/>
            <person name="Labrenz M."/>
            <person name="Spormann A.M."/>
            <person name="Op Den Camp H."/>
            <person name="Overmann J."/>
            <person name="Amann R."/>
            <person name="Jetten M.S.M."/>
            <person name="Mascher T."/>
            <person name="Medema M.H."/>
            <person name="Devos D.P."/>
            <person name="Kaster A.-K."/>
            <person name="Ovreas L."/>
            <person name="Rohde M."/>
            <person name="Galperin M.Y."/>
            <person name="Jogler C."/>
        </authorList>
    </citation>
    <scope>NUCLEOTIDE SEQUENCE [LARGE SCALE GENOMIC DNA]</scope>
    <source>
        <strain evidence="7 8">Pla100</strain>
    </source>
</reference>
<comment type="caution">
    <text evidence="7">The sequence shown here is derived from an EMBL/GenBank/DDBJ whole genome shotgun (WGS) entry which is preliminary data.</text>
</comment>
<feature type="region of interest" description="Disordered" evidence="5">
    <location>
        <begin position="1"/>
        <end position="48"/>
    </location>
</feature>
<evidence type="ECO:0000256" key="3">
    <source>
        <dbReference type="ARBA" id="ARBA00022989"/>
    </source>
</evidence>
<dbReference type="InterPro" id="IPR008217">
    <property type="entry name" value="Ccc1_fam"/>
</dbReference>
<evidence type="ECO:0000256" key="5">
    <source>
        <dbReference type="SAM" id="MobiDB-lite"/>
    </source>
</evidence>
<evidence type="ECO:0000313" key="8">
    <source>
        <dbReference type="Proteomes" id="UP000316213"/>
    </source>
</evidence>
<evidence type="ECO:0000313" key="7">
    <source>
        <dbReference type="EMBL" id="TWU03252.1"/>
    </source>
</evidence>
<name>A0A5C6AW25_9BACT</name>
<feature type="transmembrane region" description="Helical" evidence="6">
    <location>
        <begin position="255"/>
        <end position="276"/>
    </location>
</feature>
<dbReference type="GO" id="GO:0030026">
    <property type="term" value="P:intracellular manganese ion homeostasis"/>
    <property type="evidence" value="ECO:0007669"/>
    <property type="project" value="InterPro"/>
</dbReference>
<protein>
    <submittedName>
        <fullName evidence="7">VIT family protein</fullName>
    </submittedName>
</protein>
<comment type="subcellular location">
    <subcellularLocation>
        <location evidence="1">Endomembrane system</location>
        <topology evidence="1">Multi-pass membrane protein</topology>
    </subcellularLocation>
</comment>
<evidence type="ECO:0000256" key="4">
    <source>
        <dbReference type="ARBA" id="ARBA00023136"/>
    </source>
</evidence>
<dbReference type="EMBL" id="SJPM01000001">
    <property type="protein sequence ID" value="TWU03252.1"/>
    <property type="molecule type" value="Genomic_DNA"/>
</dbReference>
<accession>A0A5C6AW25</accession>
<keyword evidence="8" id="KW-1185">Reference proteome</keyword>
<evidence type="ECO:0000256" key="2">
    <source>
        <dbReference type="ARBA" id="ARBA00022692"/>
    </source>
</evidence>
<keyword evidence="4 6" id="KW-0472">Membrane</keyword>
<dbReference type="Proteomes" id="UP000316213">
    <property type="component" value="Unassembled WGS sequence"/>
</dbReference>
<dbReference type="GO" id="GO:0012505">
    <property type="term" value="C:endomembrane system"/>
    <property type="evidence" value="ECO:0007669"/>
    <property type="project" value="UniProtKB-SubCell"/>
</dbReference>
<feature type="transmembrane region" description="Helical" evidence="6">
    <location>
        <begin position="229"/>
        <end position="246"/>
    </location>
</feature>
<dbReference type="AlphaFoldDB" id="A0A5C6AW25"/>
<organism evidence="7 8">
    <name type="scientific">Neorhodopirellula pilleata</name>
    <dbReference type="NCBI Taxonomy" id="2714738"/>
    <lineage>
        <taxon>Bacteria</taxon>
        <taxon>Pseudomonadati</taxon>
        <taxon>Planctomycetota</taxon>
        <taxon>Planctomycetia</taxon>
        <taxon>Pirellulales</taxon>
        <taxon>Pirellulaceae</taxon>
        <taxon>Neorhodopirellula</taxon>
    </lineage>
</organism>
<evidence type="ECO:0000256" key="6">
    <source>
        <dbReference type="SAM" id="Phobius"/>
    </source>
</evidence>
<dbReference type="PANTHER" id="PTHR31851">
    <property type="entry name" value="FE(2+)/MN(2+) TRANSPORTER PCL1"/>
    <property type="match status" value="1"/>
</dbReference>